<keyword evidence="2" id="KW-1185">Reference proteome</keyword>
<evidence type="ECO:0008006" key="3">
    <source>
        <dbReference type="Google" id="ProtNLM"/>
    </source>
</evidence>
<evidence type="ECO:0000313" key="2">
    <source>
        <dbReference type="Proteomes" id="UP000031364"/>
    </source>
</evidence>
<proteinExistence type="predicted"/>
<comment type="caution">
    <text evidence="1">The sequence shown here is derived from an EMBL/GenBank/DDBJ whole genome shotgun (WGS) entry which is preliminary data.</text>
</comment>
<reference evidence="1 2" key="1">
    <citation type="journal article" date="2014" name="Int. J. Syst. Evol. Microbiol.">
        <title>Nocardia vulneris sp. nov., isolated from wounds of human patients in North America.</title>
        <authorList>
            <person name="Lasker B.A."/>
            <person name="Bell M."/>
            <person name="Klenk H.P."/>
            <person name="Sproer C."/>
            <person name="Schumann C."/>
            <person name="Schumann P."/>
            <person name="Brown J.M."/>
        </authorList>
    </citation>
    <scope>NUCLEOTIDE SEQUENCE [LARGE SCALE GENOMIC DNA]</scope>
    <source>
        <strain evidence="1 2">W9851</strain>
    </source>
</reference>
<accession>A0ABR4Z9P2</accession>
<organism evidence="1 2">
    <name type="scientific">Nocardia vulneris</name>
    <dbReference type="NCBI Taxonomy" id="1141657"/>
    <lineage>
        <taxon>Bacteria</taxon>
        <taxon>Bacillati</taxon>
        <taxon>Actinomycetota</taxon>
        <taxon>Actinomycetes</taxon>
        <taxon>Mycobacteriales</taxon>
        <taxon>Nocardiaceae</taxon>
        <taxon>Nocardia</taxon>
    </lineage>
</organism>
<protein>
    <recommendedName>
        <fullName evidence="3">Lipocalin-like domain-containing protein</fullName>
    </recommendedName>
</protein>
<dbReference type="EMBL" id="JNFP01000037">
    <property type="protein sequence ID" value="KIA62006.1"/>
    <property type="molecule type" value="Genomic_DNA"/>
</dbReference>
<gene>
    <name evidence="1" type="ORF">FG87_27565</name>
</gene>
<sequence>MRDAMNIVGVWEVRADSAPFAYHVMVFHADGTMLQSNPDHGNRVTSDSNGMGTWHANGSTVSGAFLEFTVDRTAPDSICRGVVQFEFTLHDNEFHGSASAMFYDLDGTPRRGPLTTDLTGRRFDARAYSIPAASSS</sequence>
<dbReference type="Proteomes" id="UP000031364">
    <property type="component" value="Unassembled WGS sequence"/>
</dbReference>
<name>A0ABR4Z9P2_9NOCA</name>
<evidence type="ECO:0000313" key="1">
    <source>
        <dbReference type="EMBL" id="KIA62006.1"/>
    </source>
</evidence>
<dbReference type="RefSeq" id="WP_043676387.1">
    <property type="nucleotide sequence ID" value="NZ_BDCI01000022.1"/>
</dbReference>